<feature type="non-terminal residue" evidence="1">
    <location>
        <position position="222"/>
    </location>
</feature>
<proteinExistence type="predicted"/>
<gene>
    <name evidence="1" type="ORF">Taro_034598</name>
</gene>
<keyword evidence="2" id="KW-1185">Reference proteome</keyword>
<organism evidence="1 2">
    <name type="scientific">Colocasia esculenta</name>
    <name type="common">Wild taro</name>
    <name type="synonym">Arum esculentum</name>
    <dbReference type="NCBI Taxonomy" id="4460"/>
    <lineage>
        <taxon>Eukaryota</taxon>
        <taxon>Viridiplantae</taxon>
        <taxon>Streptophyta</taxon>
        <taxon>Embryophyta</taxon>
        <taxon>Tracheophyta</taxon>
        <taxon>Spermatophyta</taxon>
        <taxon>Magnoliopsida</taxon>
        <taxon>Liliopsida</taxon>
        <taxon>Araceae</taxon>
        <taxon>Aroideae</taxon>
        <taxon>Colocasieae</taxon>
        <taxon>Colocasia</taxon>
    </lineage>
</organism>
<reference evidence="1" key="1">
    <citation type="submission" date="2017-07" db="EMBL/GenBank/DDBJ databases">
        <title>Taro Niue Genome Assembly and Annotation.</title>
        <authorList>
            <person name="Atibalentja N."/>
            <person name="Keating K."/>
            <person name="Fields C.J."/>
        </authorList>
    </citation>
    <scope>NUCLEOTIDE SEQUENCE</scope>
    <source>
        <strain evidence="1">Niue_2</strain>
        <tissue evidence="1">Leaf</tissue>
    </source>
</reference>
<dbReference type="AlphaFoldDB" id="A0A843VY71"/>
<sequence>LEIIGFSIALQSFDPLSPGRLHPTGVHPVPNIGDESHPTLLLDSHAKGGSSMLLQRLPNDFNWRRVCGVCQCRNSANKEFPAAIISKVRSRLRSCRPSYTMLWGSTNLKGRRAAFVRIRHNICPRKKSAAKKKLLTRQSWFWRWSEIGWSRMRILKGAGKILRICIKLLPIIWEGWRNIGKICLVKASASTCGVPHLKGRLSWQVQKRAHRNSPTRDGEVRP</sequence>
<evidence type="ECO:0000313" key="1">
    <source>
        <dbReference type="EMBL" id="MQM01849.1"/>
    </source>
</evidence>
<comment type="caution">
    <text evidence="1">The sequence shown here is derived from an EMBL/GenBank/DDBJ whole genome shotgun (WGS) entry which is preliminary data.</text>
</comment>
<protein>
    <submittedName>
        <fullName evidence="1">Uncharacterized protein</fullName>
    </submittedName>
</protein>
<name>A0A843VY71_COLES</name>
<dbReference type="EMBL" id="NMUH01002744">
    <property type="protein sequence ID" value="MQM01849.1"/>
    <property type="molecule type" value="Genomic_DNA"/>
</dbReference>
<evidence type="ECO:0000313" key="2">
    <source>
        <dbReference type="Proteomes" id="UP000652761"/>
    </source>
</evidence>
<dbReference type="Proteomes" id="UP000652761">
    <property type="component" value="Unassembled WGS sequence"/>
</dbReference>
<accession>A0A843VY71</accession>